<dbReference type="Gene3D" id="3.40.50.2000">
    <property type="entry name" value="Glycogen Phosphorylase B"/>
    <property type="match status" value="2"/>
</dbReference>
<feature type="domain" description="Glycosyl transferase family 1" evidence="1">
    <location>
        <begin position="197"/>
        <end position="344"/>
    </location>
</feature>
<dbReference type="PANTHER" id="PTHR12526">
    <property type="entry name" value="GLYCOSYLTRANSFERASE"/>
    <property type="match status" value="1"/>
</dbReference>
<dbReference type="SUPFAM" id="SSF53756">
    <property type="entry name" value="UDP-Glycosyltransferase/glycogen phosphorylase"/>
    <property type="match status" value="1"/>
</dbReference>
<dbReference type="InterPro" id="IPR001296">
    <property type="entry name" value="Glyco_trans_1"/>
</dbReference>
<evidence type="ECO:0000313" key="3">
    <source>
        <dbReference type="EMBL" id="MBK1703257.1"/>
    </source>
</evidence>
<name>A0AAJ0U1Q9_9GAMM</name>
<dbReference type="RefSeq" id="WP_200344073.1">
    <property type="nucleotide sequence ID" value="NZ_NRSJ01000002.1"/>
</dbReference>
<dbReference type="Pfam" id="PF13579">
    <property type="entry name" value="Glyco_trans_4_4"/>
    <property type="match status" value="1"/>
</dbReference>
<dbReference type="Proteomes" id="UP001296776">
    <property type="component" value="Unassembled WGS sequence"/>
</dbReference>
<dbReference type="Pfam" id="PF00534">
    <property type="entry name" value="Glycos_transf_1"/>
    <property type="match status" value="1"/>
</dbReference>
<reference evidence="3" key="1">
    <citation type="submission" date="2017-08" db="EMBL/GenBank/DDBJ databases">
        <authorList>
            <person name="Imhoff J.F."/>
            <person name="Rahn T."/>
            <person name="Kuenzel S."/>
            <person name="Neulinger S.C."/>
        </authorList>
    </citation>
    <scope>NUCLEOTIDE SEQUENCE</scope>
    <source>
        <strain evidence="3">DSM 11080</strain>
    </source>
</reference>
<protein>
    <submittedName>
        <fullName evidence="3">Glycosyl transferase</fullName>
    </submittedName>
</protein>
<evidence type="ECO:0000313" key="4">
    <source>
        <dbReference type="Proteomes" id="UP001296776"/>
    </source>
</evidence>
<dbReference type="GO" id="GO:0016757">
    <property type="term" value="F:glycosyltransferase activity"/>
    <property type="evidence" value="ECO:0007669"/>
    <property type="project" value="UniProtKB-ARBA"/>
</dbReference>
<keyword evidence="3" id="KW-0808">Transferase</keyword>
<keyword evidence="4" id="KW-1185">Reference proteome</keyword>
<sequence length="381" mass="41027">MSSAPTSPRIAIFVATSGHSGVDRIIKNLVLQFDAWDQPVDLLVIRGHGPSIAVDGLRCARRIELGAAHVNTALPGLIRYLHRERPAALLTDKDRVNRIAIIARSLASPETQLVVRLGTTVSVNLADRGVLERWTQRRSMRNLYPLADRIILPSEDAANDLSAYTGLARSQIQVVRSPVVSDQIDQLGKEPLDHPWFRKGEPPVVLGVGELGYRKDFATLIRAFAEVRRTRPCRLLILGRGRRRDALLTLADELGVGTDVALPGFVANPYPYLAKSAVYVLSSRWEGLPVALIEALACGTPVVATDCPSGPREVLDDTGAGILVPVGAVPAMAAAISAQFDRPAERASLMQLIEPYRIPESAAAYLKVLGVPAPASTGSSS</sequence>
<evidence type="ECO:0000259" key="1">
    <source>
        <dbReference type="Pfam" id="PF00534"/>
    </source>
</evidence>
<dbReference type="PANTHER" id="PTHR12526:SF630">
    <property type="entry name" value="GLYCOSYLTRANSFERASE"/>
    <property type="match status" value="1"/>
</dbReference>
<organism evidence="3 4">
    <name type="scientific">Halochromatium glycolicum</name>
    <dbReference type="NCBI Taxonomy" id="85075"/>
    <lineage>
        <taxon>Bacteria</taxon>
        <taxon>Pseudomonadati</taxon>
        <taxon>Pseudomonadota</taxon>
        <taxon>Gammaproteobacteria</taxon>
        <taxon>Chromatiales</taxon>
        <taxon>Chromatiaceae</taxon>
        <taxon>Halochromatium</taxon>
    </lineage>
</organism>
<comment type="caution">
    <text evidence="3">The sequence shown here is derived from an EMBL/GenBank/DDBJ whole genome shotgun (WGS) entry which is preliminary data.</text>
</comment>
<dbReference type="EMBL" id="NRSJ01000002">
    <property type="protein sequence ID" value="MBK1703257.1"/>
    <property type="molecule type" value="Genomic_DNA"/>
</dbReference>
<dbReference type="AlphaFoldDB" id="A0AAJ0U1Q9"/>
<proteinExistence type="predicted"/>
<gene>
    <name evidence="3" type="ORF">CKO40_01495</name>
</gene>
<feature type="domain" description="Glycosyltransferase subfamily 4-like N-terminal" evidence="2">
    <location>
        <begin position="21"/>
        <end position="176"/>
    </location>
</feature>
<dbReference type="CDD" id="cd03811">
    <property type="entry name" value="GT4_GT28_WabH-like"/>
    <property type="match status" value="1"/>
</dbReference>
<reference evidence="3" key="2">
    <citation type="journal article" date="2020" name="Microorganisms">
        <title>Osmotic Adaptation and Compatible Solute Biosynthesis of Phototrophic Bacteria as Revealed from Genome Analyses.</title>
        <authorList>
            <person name="Imhoff J.F."/>
            <person name="Rahn T."/>
            <person name="Kunzel S."/>
            <person name="Keller A."/>
            <person name="Neulinger S.C."/>
        </authorList>
    </citation>
    <scope>NUCLEOTIDE SEQUENCE</scope>
    <source>
        <strain evidence="3">DSM 11080</strain>
    </source>
</reference>
<dbReference type="InterPro" id="IPR028098">
    <property type="entry name" value="Glyco_trans_4-like_N"/>
</dbReference>
<accession>A0AAJ0U1Q9</accession>
<evidence type="ECO:0000259" key="2">
    <source>
        <dbReference type="Pfam" id="PF13579"/>
    </source>
</evidence>